<evidence type="ECO:0000313" key="1">
    <source>
        <dbReference type="EMBL" id="PYI11698.1"/>
    </source>
</evidence>
<organism evidence="1 2">
    <name type="scientific">Aspergillus sclerotiicarbonarius (strain CBS 121057 / IBT 28362)</name>
    <dbReference type="NCBI Taxonomy" id="1448318"/>
    <lineage>
        <taxon>Eukaryota</taxon>
        <taxon>Fungi</taxon>
        <taxon>Dikarya</taxon>
        <taxon>Ascomycota</taxon>
        <taxon>Pezizomycotina</taxon>
        <taxon>Eurotiomycetes</taxon>
        <taxon>Eurotiomycetidae</taxon>
        <taxon>Eurotiales</taxon>
        <taxon>Aspergillaceae</taxon>
        <taxon>Aspergillus</taxon>
        <taxon>Aspergillus subgen. Circumdati</taxon>
    </lineage>
</organism>
<evidence type="ECO:0000313" key="2">
    <source>
        <dbReference type="Proteomes" id="UP000248423"/>
    </source>
</evidence>
<sequence length="103" mass="11392">MNCREPRYEIGRRQGFLIHVNRRISRKLPILRGRSTRDVCPIVRLGFIVRLLDSGCCRKGVVSSDCPGLPVEVWSPSYGCTDRLGADCVFPVADVADLGTVCA</sequence>
<name>A0A319EV69_ASPSB</name>
<proteinExistence type="predicted"/>
<protein>
    <submittedName>
        <fullName evidence="1">Uncharacterized protein</fullName>
    </submittedName>
</protein>
<keyword evidence="2" id="KW-1185">Reference proteome</keyword>
<dbReference type="OrthoDB" id="10304768at2759"/>
<gene>
    <name evidence="1" type="ORF">BO78DRAFT_99201</name>
</gene>
<reference evidence="1 2" key="1">
    <citation type="submission" date="2018-02" db="EMBL/GenBank/DDBJ databases">
        <title>The genomes of Aspergillus section Nigri reveals drivers in fungal speciation.</title>
        <authorList>
            <consortium name="DOE Joint Genome Institute"/>
            <person name="Vesth T.C."/>
            <person name="Nybo J."/>
            <person name="Theobald S."/>
            <person name="Brandl J."/>
            <person name="Frisvad J.C."/>
            <person name="Nielsen K.F."/>
            <person name="Lyhne E.K."/>
            <person name="Kogle M.E."/>
            <person name="Kuo A."/>
            <person name="Riley R."/>
            <person name="Clum A."/>
            <person name="Nolan M."/>
            <person name="Lipzen A."/>
            <person name="Salamov A."/>
            <person name="Henrissat B."/>
            <person name="Wiebenga A."/>
            <person name="De vries R.P."/>
            <person name="Grigoriev I.V."/>
            <person name="Mortensen U.H."/>
            <person name="Andersen M.R."/>
            <person name="Baker S.E."/>
        </authorList>
    </citation>
    <scope>NUCLEOTIDE SEQUENCE [LARGE SCALE GENOMIC DNA]</scope>
    <source>
        <strain evidence="1 2">CBS 121057</strain>
    </source>
</reference>
<dbReference type="AlphaFoldDB" id="A0A319EV69"/>
<dbReference type="VEuPathDB" id="FungiDB:BO78DRAFT_99201"/>
<dbReference type="EMBL" id="KZ826317">
    <property type="protein sequence ID" value="PYI11698.1"/>
    <property type="molecule type" value="Genomic_DNA"/>
</dbReference>
<accession>A0A319EV69</accession>
<dbReference type="Proteomes" id="UP000248423">
    <property type="component" value="Unassembled WGS sequence"/>
</dbReference>